<proteinExistence type="predicted"/>
<reference evidence="1" key="2">
    <citation type="submission" date="2014-03" db="EMBL/GenBank/DDBJ databases">
        <title>The whipworm genome and dual-species transcriptomics of an intimate host-pathogen interaction.</title>
        <authorList>
            <person name="Foth B.J."/>
            <person name="Tsai I.J."/>
            <person name="Reid A.J."/>
            <person name="Bancroft A.J."/>
            <person name="Nichol S."/>
            <person name="Tracey A."/>
            <person name="Holroyd N."/>
            <person name="Cotton J.A."/>
            <person name="Stanley E.J."/>
            <person name="Zarowiecki M."/>
            <person name="Liu J.Z."/>
            <person name="Huckvale T."/>
            <person name="Cooper P.J."/>
            <person name="Grencis R.K."/>
            <person name="Berriman M."/>
        </authorList>
    </citation>
    <scope>NUCLEOTIDE SEQUENCE [LARGE SCALE GENOMIC DNA]</scope>
    <source>
        <strain evidence="1">Edinburgh</strain>
    </source>
</reference>
<evidence type="ECO:0000313" key="2">
    <source>
        <dbReference type="WBParaSite" id="TMUE_2000007845.1"/>
    </source>
</evidence>
<protein>
    <submittedName>
        <fullName evidence="2 3">CHCH domain-containing protein</fullName>
    </submittedName>
</protein>
<reference evidence="1" key="1">
    <citation type="submission" date="2013-11" db="EMBL/GenBank/DDBJ databases">
        <authorList>
            <person name="Aslett M."/>
        </authorList>
    </citation>
    <scope>NUCLEOTIDE SEQUENCE [LARGE SCALE GENOMIC DNA]</scope>
    <source>
        <strain evidence="1">Edinburgh</strain>
    </source>
</reference>
<dbReference type="Proteomes" id="UP000046395">
    <property type="component" value="Unassembled WGS sequence"/>
</dbReference>
<dbReference type="InterPro" id="IPR039870">
    <property type="entry name" value="Coa4-like"/>
</dbReference>
<evidence type="ECO:0000313" key="3">
    <source>
        <dbReference type="WBParaSite" id="TMUE_3000012469.1"/>
    </source>
</evidence>
<dbReference type="PANTHER" id="PTHR13639:SF2">
    <property type="entry name" value="CYTOCHROME C OXIDASE ASSEMBLY FACTOR 4 HOMOLOG, MITOCHONDRIAL"/>
    <property type="match status" value="1"/>
</dbReference>
<keyword evidence="1" id="KW-1185">Reference proteome</keyword>
<organism evidence="1 2">
    <name type="scientific">Trichuris muris</name>
    <name type="common">Mouse whipworm</name>
    <dbReference type="NCBI Taxonomy" id="70415"/>
    <lineage>
        <taxon>Eukaryota</taxon>
        <taxon>Metazoa</taxon>
        <taxon>Ecdysozoa</taxon>
        <taxon>Nematoda</taxon>
        <taxon>Enoplea</taxon>
        <taxon>Dorylaimia</taxon>
        <taxon>Trichinellida</taxon>
        <taxon>Trichuridae</taxon>
        <taxon>Trichuris</taxon>
    </lineage>
</organism>
<sequence>MRSPKLADSEETDLTERLIEETGCAKLHYAVQECYSEKRDWRRCKDILDQFKRCMEQRNPERVAKRKQN</sequence>
<dbReference type="WBParaSite" id="TMUE_3000012469.1">
    <property type="protein sequence ID" value="TMUE_3000012469.1"/>
    <property type="gene ID" value="WBGene00292399"/>
</dbReference>
<dbReference type="STRING" id="70415.A0A5S6QKY2"/>
<dbReference type="GO" id="GO:0005758">
    <property type="term" value="C:mitochondrial intermembrane space"/>
    <property type="evidence" value="ECO:0007669"/>
    <property type="project" value="InterPro"/>
</dbReference>
<name>A0A5S6QKY2_TRIMR</name>
<reference evidence="2 3" key="3">
    <citation type="submission" date="2019-12" db="UniProtKB">
        <authorList>
            <consortium name="WormBaseParasite"/>
        </authorList>
    </citation>
    <scope>IDENTIFICATION</scope>
</reference>
<evidence type="ECO:0000313" key="1">
    <source>
        <dbReference type="Proteomes" id="UP000046395"/>
    </source>
</evidence>
<dbReference type="GO" id="GO:0033617">
    <property type="term" value="P:mitochondrial respiratory chain complex IV assembly"/>
    <property type="evidence" value="ECO:0007669"/>
    <property type="project" value="InterPro"/>
</dbReference>
<accession>A0A5S6QKY2</accession>
<dbReference type="WBParaSite" id="TMUE_2000007845.1">
    <property type="protein sequence ID" value="TMUE_2000007845.1"/>
    <property type="gene ID" value="WBGene00300023"/>
</dbReference>
<dbReference type="AlphaFoldDB" id="A0A5S6QKY2"/>
<dbReference type="PANTHER" id="PTHR13639">
    <property type="entry name" value="CYTOCHROME C OXIDASE ASSEMBLY FACTOR 4 HOMOLOG, MITOCHONDRIAL"/>
    <property type="match status" value="1"/>
</dbReference>